<reference evidence="1 2" key="1">
    <citation type="submission" date="2017-12" db="EMBL/GenBank/DDBJ databases">
        <title>Comparative genomics of Botrytis spp.</title>
        <authorList>
            <person name="Valero-Jimenez C.A."/>
            <person name="Tapia P."/>
            <person name="Veloso J."/>
            <person name="Silva-Moreno E."/>
            <person name="Staats M."/>
            <person name="Valdes J.H."/>
            <person name="Van Kan J.A.L."/>
        </authorList>
    </citation>
    <scope>NUCLEOTIDE SEQUENCE [LARGE SCALE GENOMIC DNA]</scope>
    <source>
        <strain evidence="1 2">MUCL2120</strain>
    </source>
</reference>
<dbReference type="AlphaFoldDB" id="A0A4Z1IHY6"/>
<dbReference type="Proteomes" id="UP000297452">
    <property type="component" value="Unassembled WGS sequence"/>
</dbReference>
<evidence type="ECO:0000313" key="2">
    <source>
        <dbReference type="Proteomes" id="UP000297452"/>
    </source>
</evidence>
<comment type="caution">
    <text evidence="1">The sequence shown here is derived from an EMBL/GenBank/DDBJ whole genome shotgun (WGS) entry which is preliminary data.</text>
</comment>
<dbReference type="SUPFAM" id="SSF50129">
    <property type="entry name" value="GroES-like"/>
    <property type="match status" value="1"/>
</dbReference>
<dbReference type="OrthoDB" id="3233595at2759"/>
<protein>
    <submittedName>
        <fullName evidence="1">Uncharacterized protein</fullName>
    </submittedName>
</protein>
<proteinExistence type="predicted"/>
<gene>
    <name evidence="1" type="ORF">BOTNAR_0226g00050</name>
</gene>
<accession>A0A4Z1IHY6</accession>
<organism evidence="1 2">
    <name type="scientific">Botryotinia narcissicola</name>
    <dbReference type="NCBI Taxonomy" id="278944"/>
    <lineage>
        <taxon>Eukaryota</taxon>
        <taxon>Fungi</taxon>
        <taxon>Dikarya</taxon>
        <taxon>Ascomycota</taxon>
        <taxon>Pezizomycotina</taxon>
        <taxon>Leotiomycetes</taxon>
        <taxon>Helotiales</taxon>
        <taxon>Sclerotiniaceae</taxon>
        <taxon>Botryotinia</taxon>
    </lineage>
</organism>
<sequence length="82" mass="9003">MREVVDHPSPEIWTEITVVEIPQPGPDGIVIKVIVAGSNVKDDIAGVVHSIGTNAQTKNKYSLRDRVAAFHPMMEPHEAYAE</sequence>
<dbReference type="InterPro" id="IPR011032">
    <property type="entry name" value="GroES-like_sf"/>
</dbReference>
<dbReference type="STRING" id="278944.A0A4Z1IHY6"/>
<name>A0A4Z1IHY6_9HELO</name>
<keyword evidence="2" id="KW-1185">Reference proteome</keyword>
<evidence type="ECO:0000313" key="1">
    <source>
        <dbReference type="EMBL" id="TGO56293.1"/>
    </source>
</evidence>
<dbReference type="EMBL" id="PQXJ01000226">
    <property type="protein sequence ID" value="TGO56293.1"/>
    <property type="molecule type" value="Genomic_DNA"/>
</dbReference>